<feature type="region of interest" description="Disordered" evidence="1">
    <location>
        <begin position="19"/>
        <end position="60"/>
    </location>
</feature>
<accession>A0A8X6NL91</accession>
<sequence>PQLDPLVPVNSSTIQLRPLTFKNPLGPTRGEPSKPSCPGLPSTVPFHLNRWRPTFSSGTD</sequence>
<organism evidence="3 4">
    <name type="scientific">Nephila pilipes</name>
    <name type="common">Giant wood spider</name>
    <name type="synonym">Nephila maculata</name>
    <dbReference type="NCBI Taxonomy" id="299642"/>
    <lineage>
        <taxon>Eukaryota</taxon>
        <taxon>Metazoa</taxon>
        <taxon>Ecdysozoa</taxon>
        <taxon>Arthropoda</taxon>
        <taxon>Chelicerata</taxon>
        <taxon>Arachnida</taxon>
        <taxon>Araneae</taxon>
        <taxon>Araneomorphae</taxon>
        <taxon>Entelegynae</taxon>
        <taxon>Araneoidea</taxon>
        <taxon>Nephilidae</taxon>
        <taxon>Nephila</taxon>
    </lineage>
</organism>
<dbReference type="EMBL" id="BMAW01058952">
    <property type="protein sequence ID" value="GFT18799.1"/>
    <property type="molecule type" value="Genomic_DNA"/>
</dbReference>
<dbReference type="AlphaFoldDB" id="A0A8X6NL91"/>
<dbReference type="Proteomes" id="UP000887013">
    <property type="component" value="Unassembled WGS sequence"/>
</dbReference>
<reference evidence="3" key="1">
    <citation type="submission" date="2020-08" db="EMBL/GenBank/DDBJ databases">
        <title>Multicomponent nature underlies the extraordinary mechanical properties of spider dragline silk.</title>
        <authorList>
            <person name="Kono N."/>
            <person name="Nakamura H."/>
            <person name="Mori M."/>
            <person name="Yoshida Y."/>
            <person name="Ohtoshi R."/>
            <person name="Malay A.D."/>
            <person name="Moran D.A.P."/>
            <person name="Tomita M."/>
            <person name="Numata K."/>
            <person name="Arakawa K."/>
        </authorList>
    </citation>
    <scope>NUCLEOTIDE SEQUENCE</scope>
</reference>
<protein>
    <submittedName>
        <fullName evidence="3">Uncharacterized protein</fullName>
    </submittedName>
</protein>
<dbReference type="EMBL" id="BMAW01005987">
    <property type="protein sequence ID" value="GFS96876.1"/>
    <property type="molecule type" value="Genomic_DNA"/>
</dbReference>
<comment type="caution">
    <text evidence="3">The sequence shown here is derived from an EMBL/GenBank/DDBJ whole genome shotgun (WGS) entry which is preliminary data.</text>
</comment>
<evidence type="ECO:0000256" key="1">
    <source>
        <dbReference type="SAM" id="MobiDB-lite"/>
    </source>
</evidence>
<evidence type="ECO:0000313" key="2">
    <source>
        <dbReference type="EMBL" id="GFS96876.1"/>
    </source>
</evidence>
<evidence type="ECO:0000313" key="4">
    <source>
        <dbReference type="Proteomes" id="UP000887013"/>
    </source>
</evidence>
<name>A0A8X6NL91_NEPPI</name>
<proteinExistence type="predicted"/>
<keyword evidence="4" id="KW-1185">Reference proteome</keyword>
<gene>
    <name evidence="2" type="ORF">NPIL_114231</name>
    <name evidence="3" type="ORF">NPIL_141211</name>
</gene>
<feature type="non-terminal residue" evidence="3">
    <location>
        <position position="1"/>
    </location>
</feature>
<evidence type="ECO:0000313" key="3">
    <source>
        <dbReference type="EMBL" id="GFT18799.1"/>
    </source>
</evidence>